<dbReference type="GO" id="GO:0003743">
    <property type="term" value="F:translation initiation factor activity"/>
    <property type="evidence" value="ECO:0007669"/>
    <property type="project" value="UniProtKB-KW"/>
</dbReference>
<dbReference type="GO" id="GO:0003729">
    <property type="term" value="F:mRNA binding"/>
    <property type="evidence" value="ECO:0007669"/>
    <property type="project" value="TreeGrafter"/>
</dbReference>
<keyword evidence="3" id="KW-0648">Protein biosynthesis</keyword>
<dbReference type="PANTHER" id="PTHR23253">
    <property type="entry name" value="EUKARYOTIC TRANSLATION INITIATION FACTOR 4 GAMMA"/>
    <property type="match status" value="1"/>
</dbReference>
<feature type="domain" description="MIF4G" evidence="5">
    <location>
        <begin position="74"/>
        <end position="306"/>
    </location>
</feature>
<accession>A0A9P6E7I8</accession>
<comment type="similarity">
    <text evidence="1">Belongs to the eukaryotic initiation factor 4G family.</text>
</comment>
<evidence type="ECO:0000313" key="6">
    <source>
        <dbReference type="EMBL" id="KAF9523920.1"/>
    </source>
</evidence>
<comment type="caution">
    <text evidence="6">The sequence shown here is derived from an EMBL/GenBank/DDBJ whole genome shotgun (WGS) entry which is preliminary data.</text>
</comment>
<dbReference type="Pfam" id="PF02854">
    <property type="entry name" value="MIF4G"/>
    <property type="match status" value="1"/>
</dbReference>
<evidence type="ECO:0000256" key="4">
    <source>
        <dbReference type="SAM" id="MobiDB-lite"/>
    </source>
</evidence>
<sequence length="479" mass="53527">MSFKSLMTSRTKPKPPNNLQQDGRSDTLSSQRSGEKVKLQDGAGAGSSLSEIQDGLQVPSRAQEQRQIQAQETKAAIDTFLKHIKAQITLGQNMDLNANQIIDIINASEVEEISDTLHQATTQIFEKSVDDLEWSELYAKLSWKIMEGINRKVGTTSVRENRTNGALFKRLLVELCQKAFETNFRLVAAAKDALNRSMAQQLSQSSTQLPGVSKLLAELFKVGMVVDEKVMHDSLGALINRPIPDSMKIECACTILLIAGPQLDTPIGKKQMDTYISRIQFLTNNLQLPASTRNLIRDTIVARNSGWTDLIYSTEYQRLLKWLEMLAASRQRALAANNSDGLWETSTNAKTQLTQHNRDSRFHYTDVKIWKQYAQTFFETKCINDYCFVGVPEEKRGGIVEQLTLQALRMEEADAWLLAALFAYAKSKGFCSSQNFEIGFSEAAPCVSGEKPLAIFELVVNGAGLDESERQKIFNLLPS</sequence>
<feature type="compositionally biased region" description="Polar residues" evidence="4">
    <location>
        <begin position="17"/>
        <end position="32"/>
    </location>
</feature>
<keyword evidence="2" id="KW-0396">Initiation factor</keyword>
<dbReference type="AlphaFoldDB" id="A0A9P6E7I8"/>
<protein>
    <submittedName>
        <fullName evidence="6">Armadillo-type protein</fullName>
    </submittedName>
</protein>
<evidence type="ECO:0000313" key="7">
    <source>
        <dbReference type="Proteomes" id="UP000807306"/>
    </source>
</evidence>
<reference evidence="6" key="1">
    <citation type="submission" date="2020-11" db="EMBL/GenBank/DDBJ databases">
        <authorList>
            <consortium name="DOE Joint Genome Institute"/>
            <person name="Ahrendt S."/>
            <person name="Riley R."/>
            <person name="Andreopoulos W."/>
            <person name="Labutti K."/>
            <person name="Pangilinan J."/>
            <person name="Ruiz-Duenas F.J."/>
            <person name="Barrasa J.M."/>
            <person name="Sanchez-Garcia M."/>
            <person name="Camarero S."/>
            <person name="Miyauchi S."/>
            <person name="Serrano A."/>
            <person name="Linde D."/>
            <person name="Babiker R."/>
            <person name="Drula E."/>
            <person name="Ayuso-Fernandez I."/>
            <person name="Pacheco R."/>
            <person name="Padilla G."/>
            <person name="Ferreira P."/>
            <person name="Barriuso J."/>
            <person name="Kellner H."/>
            <person name="Castanera R."/>
            <person name="Alfaro M."/>
            <person name="Ramirez L."/>
            <person name="Pisabarro A.G."/>
            <person name="Kuo A."/>
            <person name="Tritt A."/>
            <person name="Lipzen A."/>
            <person name="He G."/>
            <person name="Yan M."/>
            <person name="Ng V."/>
            <person name="Cullen D."/>
            <person name="Martin F."/>
            <person name="Rosso M.-N."/>
            <person name="Henrissat B."/>
            <person name="Hibbett D."/>
            <person name="Martinez A.T."/>
            <person name="Grigoriev I.V."/>
        </authorList>
    </citation>
    <scope>NUCLEOTIDE SEQUENCE</scope>
    <source>
        <strain evidence="6">CBS 506.95</strain>
    </source>
</reference>
<name>A0A9P6E7I8_9AGAR</name>
<dbReference type="SMART" id="SM00543">
    <property type="entry name" value="MIF4G"/>
    <property type="match status" value="1"/>
</dbReference>
<organism evidence="6 7">
    <name type="scientific">Crepidotus variabilis</name>
    <dbReference type="NCBI Taxonomy" id="179855"/>
    <lineage>
        <taxon>Eukaryota</taxon>
        <taxon>Fungi</taxon>
        <taxon>Dikarya</taxon>
        <taxon>Basidiomycota</taxon>
        <taxon>Agaricomycotina</taxon>
        <taxon>Agaricomycetes</taxon>
        <taxon>Agaricomycetidae</taxon>
        <taxon>Agaricales</taxon>
        <taxon>Agaricineae</taxon>
        <taxon>Crepidotaceae</taxon>
        <taxon>Crepidotus</taxon>
    </lineage>
</organism>
<evidence type="ECO:0000256" key="2">
    <source>
        <dbReference type="ARBA" id="ARBA00022540"/>
    </source>
</evidence>
<dbReference type="PANTHER" id="PTHR23253:SF9">
    <property type="entry name" value="EUKARYOTIC TRANSLATION INITIATION FACTOR 4 GAMMA 2"/>
    <property type="match status" value="1"/>
</dbReference>
<feature type="region of interest" description="Disordered" evidence="4">
    <location>
        <begin position="1"/>
        <end position="49"/>
    </location>
</feature>
<dbReference type="InterPro" id="IPR016024">
    <property type="entry name" value="ARM-type_fold"/>
</dbReference>
<proteinExistence type="inferred from homology"/>
<evidence type="ECO:0000256" key="3">
    <source>
        <dbReference type="ARBA" id="ARBA00022917"/>
    </source>
</evidence>
<dbReference type="Proteomes" id="UP000807306">
    <property type="component" value="Unassembled WGS sequence"/>
</dbReference>
<gene>
    <name evidence="6" type="ORF">CPB83DRAFT_910324</name>
</gene>
<dbReference type="SUPFAM" id="SSF48371">
    <property type="entry name" value="ARM repeat"/>
    <property type="match status" value="1"/>
</dbReference>
<feature type="compositionally biased region" description="Polar residues" evidence="4">
    <location>
        <begin position="1"/>
        <end position="10"/>
    </location>
</feature>
<dbReference type="Gene3D" id="1.25.40.180">
    <property type="match status" value="1"/>
</dbReference>
<dbReference type="EMBL" id="MU157908">
    <property type="protein sequence ID" value="KAF9523920.1"/>
    <property type="molecule type" value="Genomic_DNA"/>
</dbReference>
<dbReference type="InterPro" id="IPR003890">
    <property type="entry name" value="MIF4G-like_typ-3"/>
</dbReference>
<keyword evidence="7" id="KW-1185">Reference proteome</keyword>
<evidence type="ECO:0000259" key="5">
    <source>
        <dbReference type="SMART" id="SM00543"/>
    </source>
</evidence>
<evidence type="ECO:0000256" key="1">
    <source>
        <dbReference type="ARBA" id="ARBA00005775"/>
    </source>
</evidence>
<dbReference type="OrthoDB" id="514777at2759"/>
<dbReference type="GO" id="GO:0016281">
    <property type="term" value="C:eukaryotic translation initiation factor 4F complex"/>
    <property type="evidence" value="ECO:0007669"/>
    <property type="project" value="TreeGrafter"/>
</dbReference>